<feature type="compositionally biased region" description="Acidic residues" evidence="11">
    <location>
        <begin position="101"/>
        <end position="110"/>
    </location>
</feature>
<dbReference type="PANTHER" id="PTHR13476">
    <property type="entry name" value="CHROMATIN MODIFICATION-RELATED PROTEIN MEAF6"/>
    <property type="match status" value="1"/>
</dbReference>
<dbReference type="GO" id="GO:0006281">
    <property type="term" value="P:DNA repair"/>
    <property type="evidence" value="ECO:0007669"/>
    <property type="project" value="UniProtKB-UniRule"/>
</dbReference>
<keyword evidence="13" id="KW-1185">Reference proteome</keyword>
<dbReference type="eggNOG" id="KOG3856">
    <property type="taxonomic scope" value="Eukaryota"/>
</dbReference>
<dbReference type="HOGENOM" id="CLU_093901_0_0_1"/>
<dbReference type="InterPro" id="IPR015418">
    <property type="entry name" value="Eaf6"/>
</dbReference>
<keyword evidence="7 9" id="KW-0804">Transcription</keyword>
<dbReference type="EMBL" id="GL996521">
    <property type="protein sequence ID" value="EGV64106.1"/>
    <property type="molecule type" value="Genomic_DNA"/>
</dbReference>
<evidence type="ECO:0000256" key="9">
    <source>
        <dbReference type="RuleBase" id="RU368022"/>
    </source>
</evidence>
<evidence type="ECO:0000256" key="11">
    <source>
        <dbReference type="SAM" id="MobiDB-lite"/>
    </source>
</evidence>
<feature type="coiled-coil region" evidence="10">
    <location>
        <begin position="14"/>
        <end position="41"/>
    </location>
</feature>
<accession>G3B385</accession>
<dbReference type="Proteomes" id="UP000000707">
    <property type="component" value="Unassembled WGS sequence"/>
</dbReference>
<keyword evidence="9" id="KW-0234">DNA repair</keyword>
<reference evidence="12 13" key="1">
    <citation type="journal article" date="2011" name="Proc. Natl. Acad. Sci. U.S.A.">
        <title>Comparative genomics of xylose-fermenting fungi for enhanced biofuel production.</title>
        <authorList>
            <person name="Wohlbach D.J."/>
            <person name="Kuo A."/>
            <person name="Sato T.K."/>
            <person name="Potts K.M."/>
            <person name="Salamov A.A."/>
            <person name="LaButti K.M."/>
            <person name="Sun H."/>
            <person name="Clum A."/>
            <person name="Pangilinan J.L."/>
            <person name="Lindquist E.A."/>
            <person name="Lucas S."/>
            <person name="Lapidus A."/>
            <person name="Jin M."/>
            <person name="Gunawan C."/>
            <person name="Balan V."/>
            <person name="Dale B.E."/>
            <person name="Jeffries T.W."/>
            <person name="Zinkel R."/>
            <person name="Barry K.W."/>
            <person name="Grigoriev I.V."/>
            <person name="Gasch A.P."/>
        </authorList>
    </citation>
    <scope>NUCLEOTIDE SEQUENCE [LARGE SCALE GENOMIC DNA]</scope>
    <source>
        <strain evidence="13">ATCC 10573 / BCRC 21748 / CBS 615 / JCM 9827 / NBRC 10315 / NRRL Y-1498 / VKM Y-70</strain>
    </source>
</reference>
<evidence type="ECO:0000256" key="3">
    <source>
        <dbReference type="ARBA" id="ARBA00018504"/>
    </source>
</evidence>
<evidence type="ECO:0000256" key="4">
    <source>
        <dbReference type="ARBA" id="ARBA00022853"/>
    </source>
</evidence>
<dbReference type="KEGG" id="cten:18247282"/>
<dbReference type="GeneID" id="18247282"/>
<keyword evidence="4 9" id="KW-0156">Chromatin regulator</keyword>
<evidence type="ECO:0000313" key="13">
    <source>
        <dbReference type="Proteomes" id="UP000000707"/>
    </source>
</evidence>
<dbReference type="OrthoDB" id="440324at2759"/>
<dbReference type="GO" id="GO:0005634">
    <property type="term" value="C:nucleus"/>
    <property type="evidence" value="ECO:0007669"/>
    <property type="project" value="UniProtKB-SubCell"/>
</dbReference>
<comment type="function">
    <text evidence="9">Component of the NuA4 histone acetyltransferase complex which is involved in transcriptional activation of selected genes principally by acetylation of nucleosomal histone H4 and H2A. The NuA4 complex is also involved in DNA repair.</text>
</comment>
<feature type="region of interest" description="Disordered" evidence="11">
    <location>
        <begin position="97"/>
        <end position="138"/>
    </location>
</feature>
<evidence type="ECO:0000256" key="7">
    <source>
        <dbReference type="ARBA" id="ARBA00023163"/>
    </source>
</evidence>
<keyword evidence="9" id="KW-0227">DNA damage</keyword>
<keyword evidence="8 9" id="KW-0539">Nucleus</keyword>
<feature type="non-terminal residue" evidence="12">
    <location>
        <position position="1"/>
    </location>
</feature>
<keyword evidence="5 9" id="KW-0805">Transcription regulation</keyword>
<dbReference type="Pfam" id="PF09340">
    <property type="entry name" value="NuA4"/>
    <property type="match status" value="1"/>
</dbReference>
<dbReference type="GO" id="GO:0035267">
    <property type="term" value="C:NuA4 histone acetyltransferase complex"/>
    <property type="evidence" value="ECO:0007669"/>
    <property type="project" value="UniProtKB-UniRule"/>
</dbReference>
<keyword evidence="6 10" id="KW-0175">Coiled coil</keyword>
<gene>
    <name evidence="12" type="ORF">CANTEDRAFT_114139</name>
</gene>
<dbReference type="AlphaFoldDB" id="G3B385"/>
<comment type="similarity">
    <text evidence="2 9">Belongs to the EAF6 family.</text>
</comment>
<evidence type="ECO:0000256" key="5">
    <source>
        <dbReference type="ARBA" id="ARBA00023015"/>
    </source>
</evidence>
<protein>
    <recommendedName>
        <fullName evidence="3 9">Chromatin modification-related protein EAF6</fullName>
    </recommendedName>
</protein>
<proteinExistence type="inferred from homology"/>
<comment type="subcellular location">
    <subcellularLocation>
        <location evidence="1 9">Nucleus</location>
    </subcellularLocation>
</comment>
<dbReference type="GO" id="GO:0006325">
    <property type="term" value="P:chromatin organization"/>
    <property type="evidence" value="ECO:0007669"/>
    <property type="project" value="UniProtKB-KW"/>
</dbReference>
<evidence type="ECO:0000256" key="10">
    <source>
        <dbReference type="SAM" id="Coils"/>
    </source>
</evidence>
<dbReference type="STRING" id="590646.G3B385"/>
<organism evidence="13">
    <name type="scientific">Candida tenuis (strain ATCC 10573 / BCRC 21748 / CBS 615 / JCM 9827 / NBRC 10315 / NRRL Y-1498 / VKM Y-70)</name>
    <name type="common">Yeast</name>
    <name type="synonym">Yamadazyma tenuis</name>
    <dbReference type="NCBI Taxonomy" id="590646"/>
    <lineage>
        <taxon>Eukaryota</taxon>
        <taxon>Fungi</taxon>
        <taxon>Dikarya</taxon>
        <taxon>Ascomycota</taxon>
        <taxon>Saccharomycotina</taxon>
        <taxon>Pichiomycetes</taxon>
        <taxon>Debaryomycetaceae</taxon>
        <taxon>Yamadazyma</taxon>
    </lineage>
</organism>
<evidence type="ECO:0000256" key="1">
    <source>
        <dbReference type="ARBA" id="ARBA00004123"/>
    </source>
</evidence>
<name>G3B385_CANTC</name>
<evidence type="ECO:0000256" key="2">
    <source>
        <dbReference type="ARBA" id="ARBA00010916"/>
    </source>
</evidence>
<evidence type="ECO:0000313" key="12">
    <source>
        <dbReference type="EMBL" id="EGV64106.1"/>
    </source>
</evidence>
<evidence type="ECO:0000256" key="8">
    <source>
        <dbReference type="ARBA" id="ARBA00023242"/>
    </source>
</evidence>
<evidence type="ECO:0000256" key="6">
    <source>
        <dbReference type="ARBA" id="ARBA00023054"/>
    </source>
</evidence>
<sequence length="138" mass="15877">MADKDEYTTLKTQLTKEILKKQELSNKLTKLEDLIYDRENEYFNESAYGNIVKGFENFSKNTSNNNKKRIIYTEEDHIFSLASTQYIKSLMKRQGQSLKEDYDDYEDGVEPPDANGVAVHTPGSVGGTPGRKRKIRDE</sequence>
<comment type="subunit">
    <text evidence="9">Component of the NuA4 histone acetyltransferase complex.</text>
</comment>